<organism evidence="3 4">
    <name type="scientific">Streptomyces mauvecolor</name>
    <dbReference type="NCBI Taxonomy" id="58345"/>
    <lineage>
        <taxon>Bacteria</taxon>
        <taxon>Bacillati</taxon>
        <taxon>Actinomycetota</taxon>
        <taxon>Actinomycetes</taxon>
        <taxon>Kitasatosporales</taxon>
        <taxon>Streptomycetaceae</taxon>
        <taxon>Streptomyces</taxon>
    </lineage>
</organism>
<dbReference type="Proteomes" id="UP001595834">
    <property type="component" value="Unassembled WGS sequence"/>
</dbReference>
<dbReference type="SUPFAM" id="SSF63817">
    <property type="entry name" value="Sortase"/>
    <property type="match status" value="1"/>
</dbReference>
<dbReference type="InterPro" id="IPR005754">
    <property type="entry name" value="Sortase"/>
</dbReference>
<evidence type="ECO:0000256" key="1">
    <source>
        <dbReference type="ARBA" id="ARBA00022801"/>
    </source>
</evidence>
<evidence type="ECO:0000313" key="4">
    <source>
        <dbReference type="Proteomes" id="UP001595834"/>
    </source>
</evidence>
<gene>
    <name evidence="3" type="ORF">ACFPFX_18500</name>
</gene>
<dbReference type="EMBL" id="JBHSIZ010000018">
    <property type="protein sequence ID" value="MFC4958278.1"/>
    <property type="molecule type" value="Genomic_DNA"/>
</dbReference>
<keyword evidence="1" id="KW-0378">Hydrolase</keyword>
<dbReference type="NCBIfam" id="NF033748">
    <property type="entry name" value="class_F_sortase"/>
    <property type="match status" value="1"/>
</dbReference>
<feature type="compositionally biased region" description="Pro residues" evidence="2">
    <location>
        <begin position="98"/>
        <end position="108"/>
    </location>
</feature>
<dbReference type="Gene3D" id="2.40.260.10">
    <property type="entry name" value="Sortase"/>
    <property type="match status" value="1"/>
</dbReference>
<keyword evidence="4" id="KW-1185">Reference proteome</keyword>
<sequence length="273" mass="28793">MSADSAAAAPMAQRRSAPIARHRTRAYRLTRTAALALSLVVGGVWVAHHGEPAPSAGDGPRFAKAAAGPAGDSRGPASPRPASPRPVEQHPVAQHPVAPRPVTPPHPLPPSPAVSLAVPYLGIKAPVVALGLDAHQRLATPPEDDPKVVGWYKGGPSPGELGTAVAVGHLDTRVGAAVFAGLKMLRPGRLIEARRADGKIAVYTVDRIKTYAKARFPDKEVYGPTGRPELRLITCAGRFKAKTGYESNLVVFAHLTDIRTTPTRPPEPQHSKH</sequence>
<dbReference type="RefSeq" id="WP_344371610.1">
    <property type="nucleotide sequence ID" value="NZ_BAAASQ010000004.1"/>
</dbReference>
<dbReference type="Pfam" id="PF04203">
    <property type="entry name" value="Sortase"/>
    <property type="match status" value="1"/>
</dbReference>
<dbReference type="InterPro" id="IPR023365">
    <property type="entry name" value="Sortase_dom-sf"/>
</dbReference>
<comment type="caution">
    <text evidence="3">The sequence shown here is derived from an EMBL/GenBank/DDBJ whole genome shotgun (WGS) entry which is preliminary data.</text>
</comment>
<evidence type="ECO:0000256" key="2">
    <source>
        <dbReference type="SAM" id="MobiDB-lite"/>
    </source>
</evidence>
<dbReference type="CDD" id="cd05829">
    <property type="entry name" value="Sortase_F"/>
    <property type="match status" value="1"/>
</dbReference>
<feature type="region of interest" description="Disordered" evidence="2">
    <location>
        <begin position="51"/>
        <end position="108"/>
    </location>
</feature>
<name>A0ABV9UMV2_9ACTN</name>
<dbReference type="InterPro" id="IPR042001">
    <property type="entry name" value="Sortase_F"/>
</dbReference>
<reference evidence="4" key="1">
    <citation type="journal article" date="2019" name="Int. J. Syst. Evol. Microbiol.">
        <title>The Global Catalogue of Microorganisms (GCM) 10K type strain sequencing project: providing services to taxonomists for standard genome sequencing and annotation.</title>
        <authorList>
            <consortium name="The Broad Institute Genomics Platform"/>
            <consortium name="The Broad Institute Genome Sequencing Center for Infectious Disease"/>
            <person name="Wu L."/>
            <person name="Ma J."/>
        </authorList>
    </citation>
    <scope>NUCLEOTIDE SEQUENCE [LARGE SCALE GENOMIC DNA]</scope>
    <source>
        <strain evidence="4">CCM 7224</strain>
    </source>
</reference>
<protein>
    <submittedName>
        <fullName evidence="3">Class F sortase</fullName>
    </submittedName>
</protein>
<evidence type="ECO:0000313" key="3">
    <source>
        <dbReference type="EMBL" id="MFC4958278.1"/>
    </source>
</evidence>
<accession>A0ABV9UMV2</accession>
<proteinExistence type="predicted"/>